<keyword evidence="3" id="KW-1185">Reference proteome</keyword>
<dbReference type="EMBL" id="JAAXLA010000016">
    <property type="protein sequence ID" value="NMH97889.1"/>
    <property type="molecule type" value="Genomic_DNA"/>
</dbReference>
<dbReference type="PANTHER" id="PTHR43798:SF5">
    <property type="entry name" value="MONOACYLGLYCEROL LIPASE ABHD6"/>
    <property type="match status" value="1"/>
</dbReference>
<dbReference type="Gene3D" id="3.40.50.1820">
    <property type="entry name" value="alpha/beta hydrolase"/>
    <property type="match status" value="1"/>
</dbReference>
<dbReference type="PANTHER" id="PTHR43798">
    <property type="entry name" value="MONOACYLGLYCEROL LIPASE"/>
    <property type="match status" value="1"/>
</dbReference>
<dbReference type="PRINTS" id="PR00111">
    <property type="entry name" value="ABHYDROLASE"/>
</dbReference>
<comment type="caution">
    <text evidence="2">The sequence shown here is derived from an EMBL/GenBank/DDBJ whole genome shotgun (WGS) entry which is preliminary data.</text>
</comment>
<evidence type="ECO:0000313" key="3">
    <source>
        <dbReference type="Proteomes" id="UP000820669"/>
    </source>
</evidence>
<dbReference type="InterPro" id="IPR000073">
    <property type="entry name" value="AB_hydrolase_1"/>
</dbReference>
<keyword evidence="2" id="KW-0378">Hydrolase</keyword>
<reference evidence="2 3" key="1">
    <citation type="submission" date="2020-04" db="EMBL/GenBank/DDBJ databases">
        <authorList>
            <person name="Klaysubun C."/>
            <person name="Duangmal K."/>
            <person name="Lipun K."/>
        </authorList>
    </citation>
    <scope>NUCLEOTIDE SEQUENCE [LARGE SCALE GENOMIC DNA]</scope>
    <source>
        <strain evidence="2 3">K10HN5</strain>
    </source>
</reference>
<protein>
    <submittedName>
        <fullName evidence="2">Alpha/beta fold hydrolase</fullName>
    </submittedName>
</protein>
<dbReference type="SUPFAM" id="SSF53474">
    <property type="entry name" value="alpha/beta-Hydrolases"/>
    <property type="match status" value="1"/>
</dbReference>
<dbReference type="Proteomes" id="UP000820669">
    <property type="component" value="Unassembled WGS sequence"/>
</dbReference>
<name>A0ABX1SAF4_9PSEU</name>
<organism evidence="2 3">
    <name type="scientific">Pseudonocardia acidicola</name>
    <dbReference type="NCBI Taxonomy" id="2724939"/>
    <lineage>
        <taxon>Bacteria</taxon>
        <taxon>Bacillati</taxon>
        <taxon>Actinomycetota</taxon>
        <taxon>Actinomycetes</taxon>
        <taxon>Pseudonocardiales</taxon>
        <taxon>Pseudonocardiaceae</taxon>
        <taxon>Pseudonocardia</taxon>
    </lineage>
</organism>
<dbReference type="RefSeq" id="WP_169381333.1">
    <property type="nucleotide sequence ID" value="NZ_JAAXLA010000016.1"/>
</dbReference>
<dbReference type="Pfam" id="PF00561">
    <property type="entry name" value="Abhydrolase_1"/>
    <property type="match status" value="1"/>
</dbReference>
<dbReference type="InterPro" id="IPR050266">
    <property type="entry name" value="AB_hydrolase_sf"/>
</dbReference>
<proteinExistence type="predicted"/>
<accession>A0ABX1SAF4</accession>
<gene>
    <name evidence="2" type="ORF">HF526_11280</name>
</gene>
<dbReference type="GO" id="GO:0016787">
    <property type="term" value="F:hydrolase activity"/>
    <property type="evidence" value="ECO:0007669"/>
    <property type="project" value="UniProtKB-KW"/>
</dbReference>
<dbReference type="InterPro" id="IPR029058">
    <property type="entry name" value="AB_hydrolase_fold"/>
</dbReference>
<evidence type="ECO:0000313" key="2">
    <source>
        <dbReference type="EMBL" id="NMH97889.1"/>
    </source>
</evidence>
<sequence>MDTPTVETIQIRHCNFEAKVKVGGSGSPIVYLHTAGGPRWDAFLDALSERHTVYAPDHPGTGDTARDSIYDVRSLWDLVLIYDEILDGLGLDSVPVVGSSFGGMMACEVAAHRPERVSRMVLIDPIGLWREDRPVAPYMMLSQDKLVATLFSNLEAKPVQDFLTLPTDRQELAVAMADSVWALGATGKFVWPIPDKGLERRMHRITAPTLIIWGEDDALISAAYADDFAAGITDSRVEIVKGSGHVPQWEQLETVCPLVLDFLER</sequence>
<feature type="domain" description="AB hydrolase-1" evidence="1">
    <location>
        <begin position="28"/>
        <end position="250"/>
    </location>
</feature>
<evidence type="ECO:0000259" key="1">
    <source>
        <dbReference type="Pfam" id="PF00561"/>
    </source>
</evidence>